<dbReference type="RefSeq" id="WP_089688270.1">
    <property type="nucleotide sequence ID" value="NZ_FNFO01000016.1"/>
</dbReference>
<reference evidence="1 2" key="1">
    <citation type="submission" date="2016-10" db="EMBL/GenBank/DDBJ databases">
        <authorList>
            <person name="de Groot N.N."/>
        </authorList>
    </citation>
    <scope>NUCLEOTIDE SEQUENCE [LARGE SCALE GENOMIC DNA]</scope>
    <source>
        <strain evidence="1 2">DSM 25186</strain>
    </source>
</reference>
<name>A0A1G9UEW4_9BACT</name>
<dbReference type="GO" id="GO:0016787">
    <property type="term" value="F:hydrolase activity"/>
    <property type="evidence" value="ECO:0007669"/>
    <property type="project" value="UniProtKB-KW"/>
</dbReference>
<dbReference type="OrthoDB" id="2599194at2"/>
<dbReference type="STRING" id="1075417.SAMN05421823_11645"/>
<dbReference type="AlphaFoldDB" id="A0A1G9UEW4"/>
<dbReference type="Gene3D" id="1.20.120.450">
    <property type="entry name" value="dinb family like domain"/>
    <property type="match status" value="1"/>
</dbReference>
<proteinExistence type="predicted"/>
<dbReference type="InterPro" id="IPR011463">
    <property type="entry name" value="DUF1569"/>
</dbReference>
<evidence type="ECO:0000313" key="2">
    <source>
        <dbReference type="Proteomes" id="UP000198510"/>
    </source>
</evidence>
<dbReference type="EMBL" id="FNFO01000016">
    <property type="protein sequence ID" value="SDM58497.1"/>
    <property type="molecule type" value="Genomic_DNA"/>
</dbReference>
<sequence>MSELNTTQFLQETVPAMLDRLEAGAPRRWGKMSPQHAVEHLSYTVKLSNGKVTMAQVTPDDQLPRYREFLMSDRPFRENTVSPVMPPEPPPLRYPDLATAKAKVKQELQDFYRYFAAHPTAQTVNPVFGPLTRDAWERFHAKHFAHHLRQFGLEA</sequence>
<gene>
    <name evidence="1" type="ORF">SAMN05421823_11645</name>
</gene>
<protein>
    <submittedName>
        <fullName evidence="1">Oxepin-CoA hydrolase / 3-oxo-5,6-dehydrosuberyl-CoA semialdehyde dehydrogenase</fullName>
    </submittedName>
</protein>
<keyword evidence="2" id="KW-1185">Reference proteome</keyword>
<organism evidence="1 2">
    <name type="scientific">Catalinimonas alkaloidigena</name>
    <dbReference type="NCBI Taxonomy" id="1075417"/>
    <lineage>
        <taxon>Bacteria</taxon>
        <taxon>Pseudomonadati</taxon>
        <taxon>Bacteroidota</taxon>
        <taxon>Cytophagia</taxon>
        <taxon>Cytophagales</taxon>
        <taxon>Catalimonadaceae</taxon>
        <taxon>Catalinimonas</taxon>
    </lineage>
</organism>
<dbReference type="Pfam" id="PF07606">
    <property type="entry name" value="DUF1569"/>
    <property type="match status" value="1"/>
</dbReference>
<keyword evidence="1" id="KW-0378">Hydrolase</keyword>
<evidence type="ECO:0000313" key="1">
    <source>
        <dbReference type="EMBL" id="SDM58497.1"/>
    </source>
</evidence>
<dbReference type="Proteomes" id="UP000198510">
    <property type="component" value="Unassembled WGS sequence"/>
</dbReference>
<accession>A0A1G9UEW4</accession>
<dbReference type="InterPro" id="IPR034660">
    <property type="entry name" value="DinB/YfiT-like"/>
</dbReference>